<name>A0A0H5QPA5_9EUKA</name>
<feature type="compositionally biased region" description="Polar residues" evidence="1">
    <location>
        <begin position="99"/>
        <end position="108"/>
    </location>
</feature>
<sequence>LAQPTQHETPLATSWAHGGQFQRVSSSHRKCQVDYRGQFDINGAGHDQPSPVWVYRQSRSGIYDLSRRASIRSYSPTYGATPDRFDRSSSSLPKLPNTRPDQVSDEASYQLRSVWNRSTISGWDRG</sequence>
<feature type="non-terminal residue" evidence="2">
    <location>
        <position position="1"/>
    </location>
</feature>
<evidence type="ECO:0000313" key="2">
    <source>
        <dbReference type="EMBL" id="CRZ03878.1"/>
    </source>
</evidence>
<feature type="region of interest" description="Disordered" evidence="1">
    <location>
        <begin position="76"/>
        <end position="108"/>
    </location>
</feature>
<dbReference type="EMBL" id="HACM01003436">
    <property type="protein sequence ID" value="CRZ03878.1"/>
    <property type="molecule type" value="Transcribed_RNA"/>
</dbReference>
<organism evidence="2">
    <name type="scientific">Spongospora subterranea</name>
    <dbReference type="NCBI Taxonomy" id="70186"/>
    <lineage>
        <taxon>Eukaryota</taxon>
        <taxon>Sar</taxon>
        <taxon>Rhizaria</taxon>
        <taxon>Endomyxa</taxon>
        <taxon>Phytomyxea</taxon>
        <taxon>Plasmodiophorida</taxon>
        <taxon>Plasmodiophoridae</taxon>
        <taxon>Spongospora</taxon>
    </lineage>
</organism>
<accession>A0A0H5QPA5</accession>
<reference evidence="2" key="1">
    <citation type="submission" date="2015-04" db="EMBL/GenBank/DDBJ databases">
        <title>The genome sequence of the plant pathogenic Rhizarian Plasmodiophora brassicae reveals insights in its biotrophic life cycle and the origin of chitin synthesis.</title>
        <authorList>
            <person name="Schwelm A."/>
            <person name="Fogelqvist J."/>
            <person name="Knaust A."/>
            <person name="Julke S."/>
            <person name="Lilja T."/>
            <person name="Dhandapani V."/>
            <person name="Bonilla-Rosso G."/>
            <person name="Karlsson M."/>
            <person name="Shevchenko A."/>
            <person name="Choi S.R."/>
            <person name="Kim H.G."/>
            <person name="Park J.Y."/>
            <person name="Lim Y.P."/>
            <person name="Ludwig-Muller J."/>
            <person name="Dixelius C."/>
        </authorList>
    </citation>
    <scope>NUCLEOTIDE SEQUENCE</scope>
    <source>
        <tissue evidence="2">Potato root galls</tissue>
    </source>
</reference>
<protein>
    <submittedName>
        <fullName evidence="2">Uncharacterized protein</fullName>
    </submittedName>
</protein>
<dbReference type="AlphaFoldDB" id="A0A0H5QPA5"/>
<proteinExistence type="predicted"/>
<evidence type="ECO:0000256" key="1">
    <source>
        <dbReference type="SAM" id="MobiDB-lite"/>
    </source>
</evidence>